<name>A0A809XJP3_9BRAD</name>
<organism evidence="2">
    <name type="scientific">Bradyrhizobium diazoefficiens</name>
    <dbReference type="NCBI Taxonomy" id="1355477"/>
    <lineage>
        <taxon>Bacteria</taxon>
        <taxon>Pseudomonadati</taxon>
        <taxon>Pseudomonadota</taxon>
        <taxon>Alphaproteobacteria</taxon>
        <taxon>Hyphomicrobiales</taxon>
        <taxon>Nitrobacteraceae</taxon>
        <taxon>Bradyrhizobium</taxon>
    </lineage>
</organism>
<evidence type="ECO:0000259" key="1">
    <source>
        <dbReference type="Pfam" id="PF18734"/>
    </source>
</evidence>
<reference evidence="2" key="1">
    <citation type="submission" date="2020-05" db="EMBL/GenBank/DDBJ databases">
        <title>Complete genome sequence of Bradyrhizobium diazoefficiens XF2 isolated from soybean nodule.</title>
        <authorList>
            <person name="Noda R."/>
            <person name="Kakizaki K."/>
            <person name="Minamisawa K."/>
        </authorList>
    </citation>
    <scope>NUCLEOTIDE SEQUENCE</scope>
    <source>
        <strain evidence="2">XF2</strain>
    </source>
</reference>
<dbReference type="RefSeq" id="WP_110115893.1">
    <property type="nucleotide sequence ID" value="NZ_AP022639.1"/>
</dbReference>
<dbReference type="EMBL" id="AP023092">
    <property type="protein sequence ID" value="BCE27404.1"/>
    <property type="molecule type" value="Genomic_DNA"/>
</dbReference>
<dbReference type="EMBL" id="AP023098">
    <property type="protein sequence ID" value="BCE79775.1"/>
    <property type="molecule type" value="Genomic_DNA"/>
</dbReference>
<protein>
    <recommendedName>
        <fullName evidence="1">HEPN AbiU2-like domain-containing protein</fullName>
    </recommendedName>
</protein>
<sequence>MFEQLPKEKRIDLAKSKITRVLDHFLYVLELHSNNSFVVYSNTLASQIPQSYAANAFAVFQRSMHQIEIVRLCALWDSADPDKENIPTVVELIDDDEILEALANETRKHWSDMESRILNPSDDPETAAIVYEAVKRSNREFGDEQAAKAKTELQESITSAREIIGSTRLASVMNIRDKHLAHSLATTRREKRGPVQPMKYGDETHILDASIPIIERLYCWVAGKSFSIANSREIDRANAAALWSGCKFTVAR</sequence>
<dbReference type="Pfam" id="PF18734">
    <property type="entry name" value="HEPN_AbiU2"/>
    <property type="match status" value="1"/>
</dbReference>
<feature type="domain" description="HEPN AbiU2-like" evidence="1">
    <location>
        <begin position="24"/>
        <end position="228"/>
    </location>
</feature>
<reference evidence="5" key="4">
    <citation type="submission" date="2020-05" db="EMBL/GenBank/DDBJ databases">
        <title>Complete genome sequence of Bradyrhizobium diazoefficiens XF9 isolated from soybean nodule.</title>
        <authorList>
            <person name="Noda R."/>
            <person name="Kakizaki K."/>
            <person name="Minamisawa K."/>
        </authorList>
    </citation>
    <scope>NUCLEOTIDE SEQUENCE</scope>
    <source>
        <strain evidence="5">XF9</strain>
    </source>
</reference>
<dbReference type="AlphaFoldDB" id="A0A809XJP3"/>
<dbReference type="EMBL" id="AP023093">
    <property type="protein sequence ID" value="BCE36170.1"/>
    <property type="molecule type" value="Genomic_DNA"/>
</dbReference>
<gene>
    <name evidence="2" type="ORF">XF2B_11730</name>
    <name evidence="3" type="ORF">XF3B_12010</name>
    <name evidence="4" type="ORF">XF8B_12060</name>
    <name evidence="5" type="ORF">XF9B_11960</name>
</gene>
<accession>A0A809XJP3</accession>
<evidence type="ECO:0000313" key="4">
    <source>
        <dbReference type="EMBL" id="BCE71095.1"/>
    </source>
</evidence>
<evidence type="ECO:0000313" key="5">
    <source>
        <dbReference type="EMBL" id="BCE79775.1"/>
    </source>
</evidence>
<evidence type="ECO:0000313" key="2">
    <source>
        <dbReference type="EMBL" id="BCE27404.1"/>
    </source>
</evidence>
<reference evidence="3" key="2">
    <citation type="submission" date="2020-05" db="EMBL/GenBank/DDBJ databases">
        <title>Complete genome sequence of Bradyrhizobium diazoefficiens XF3 isolated from soybean nodule.</title>
        <authorList>
            <person name="Noda R."/>
            <person name="Kakizaki K."/>
            <person name="Minamisawa K."/>
        </authorList>
    </citation>
    <scope>NUCLEOTIDE SEQUENCE</scope>
    <source>
        <strain evidence="3">XF3</strain>
    </source>
</reference>
<evidence type="ECO:0000313" key="3">
    <source>
        <dbReference type="EMBL" id="BCE36170.1"/>
    </source>
</evidence>
<reference evidence="4" key="3">
    <citation type="submission" date="2020-05" db="EMBL/GenBank/DDBJ databases">
        <title>Complete genome sequence of Bradyrhizobium diazoefficiens XF8 isolated from soybean nodule.</title>
        <authorList>
            <person name="Noda R."/>
            <person name="Kakizaki K."/>
            <person name="Minamisawa K."/>
        </authorList>
    </citation>
    <scope>NUCLEOTIDE SEQUENCE</scope>
    <source>
        <strain evidence="4">XF8</strain>
    </source>
</reference>
<dbReference type="EMBL" id="AP023097">
    <property type="protein sequence ID" value="BCE71095.1"/>
    <property type="molecule type" value="Genomic_DNA"/>
</dbReference>
<proteinExistence type="predicted"/>
<dbReference type="InterPro" id="IPR040704">
    <property type="entry name" value="HEPN_AbiU2"/>
</dbReference>